<dbReference type="AlphaFoldDB" id="A0A0D0C1U6"/>
<keyword evidence="3" id="KW-1185">Reference proteome</keyword>
<gene>
    <name evidence="2" type="ORF">GYMLUDRAFT_260557</name>
</gene>
<proteinExistence type="predicted"/>
<dbReference type="EMBL" id="KN834769">
    <property type="protein sequence ID" value="KIK62046.1"/>
    <property type="molecule type" value="Genomic_DNA"/>
</dbReference>
<accession>A0A0D0C1U6</accession>
<evidence type="ECO:0000313" key="2">
    <source>
        <dbReference type="EMBL" id="KIK62046.1"/>
    </source>
</evidence>
<sequence>MNDPQLLHVRSLPCPSFGETGSERFGHSSQPYQAPHLGSQGGGFDISSESEAPHHVNLRVQNSTLYDPGAFYPASPNSTGQYYDGVQGLWPSNVVVPEMNLRQLNIDTYSQASYRADLHPYYLPVNQSAIQDMALRMNMSTQVSGNAQLPPAHFHLPFFDDRRNYQGTAGSSWSSPPQQAYQSAIESALMQKETHIQKAIGYTQPSSAHHALEKFSARSRSSICRLLKDDGTECEFLMNEHNVDVHLRGHLPKARSDNKRVFRVSCMWKLETGKQCGSAFNDARVLFRHIHTHHEIKVICPYPLCEKHLSRGRQDIIWRHLENVHGLPKHPRRKTVRQFYDDRFSLGYYKKQPLTWEDIRDSYGENSKEWRDIEREIEGKLSAGTNVYIRN</sequence>
<protein>
    <submittedName>
        <fullName evidence="2">Uncharacterized protein</fullName>
    </submittedName>
</protein>
<dbReference type="HOGENOM" id="CLU_041305_0_0_1"/>
<evidence type="ECO:0000256" key="1">
    <source>
        <dbReference type="SAM" id="MobiDB-lite"/>
    </source>
</evidence>
<dbReference type="Proteomes" id="UP000053593">
    <property type="component" value="Unassembled WGS sequence"/>
</dbReference>
<evidence type="ECO:0000313" key="3">
    <source>
        <dbReference type="Proteomes" id="UP000053593"/>
    </source>
</evidence>
<organism evidence="2 3">
    <name type="scientific">Collybiopsis luxurians FD-317 M1</name>
    <dbReference type="NCBI Taxonomy" id="944289"/>
    <lineage>
        <taxon>Eukaryota</taxon>
        <taxon>Fungi</taxon>
        <taxon>Dikarya</taxon>
        <taxon>Basidiomycota</taxon>
        <taxon>Agaricomycotina</taxon>
        <taxon>Agaricomycetes</taxon>
        <taxon>Agaricomycetidae</taxon>
        <taxon>Agaricales</taxon>
        <taxon>Marasmiineae</taxon>
        <taxon>Omphalotaceae</taxon>
        <taxon>Collybiopsis</taxon>
        <taxon>Collybiopsis luxurians</taxon>
    </lineage>
</organism>
<reference evidence="2 3" key="1">
    <citation type="submission" date="2014-04" db="EMBL/GenBank/DDBJ databases">
        <title>Evolutionary Origins and Diversification of the Mycorrhizal Mutualists.</title>
        <authorList>
            <consortium name="DOE Joint Genome Institute"/>
            <consortium name="Mycorrhizal Genomics Consortium"/>
            <person name="Kohler A."/>
            <person name="Kuo A."/>
            <person name="Nagy L.G."/>
            <person name="Floudas D."/>
            <person name="Copeland A."/>
            <person name="Barry K.W."/>
            <person name="Cichocki N."/>
            <person name="Veneault-Fourrey C."/>
            <person name="LaButti K."/>
            <person name="Lindquist E.A."/>
            <person name="Lipzen A."/>
            <person name="Lundell T."/>
            <person name="Morin E."/>
            <person name="Murat C."/>
            <person name="Riley R."/>
            <person name="Ohm R."/>
            <person name="Sun H."/>
            <person name="Tunlid A."/>
            <person name="Henrissat B."/>
            <person name="Grigoriev I.V."/>
            <person name="Hibbett D.S."/>
            <person name="Martin F."/>
        </authorList>
    </citation>
    <scope>NUCLEOTIDE SEQUENCE [LARGE SCALE GENOMIC DNA]</scope>
    <source>
        <strain evidence="2 3">FD-317 M1</strain>
    </source>
</reference>
<name>A0A0D0C1U6_9AGAR</name>
<feature type="region of interest" description="Disordered" evidence="1">
    <location>
        <begin position="18"/>
        <end position="49"/>
    </location>
</feature>